<dbReference type="Proteomes" id="UP000664132">
    <property type="component" value="Unassembled WGS sequence"/>
</dbReference>
<sequence length="110" mass="12953">HIAQSPRFNKGVPMPQALTHLDIRERDLGVCERCAELTAVNAPRPLPAWAEWRWLIEREEGEHDVSKRFVREAGDTEGMVRKRIERQSELRREEVLDRESEVANAWYDFI</sequence>
<keyword evidence="2" id="KW-1185">Reference proteome</keyword>
<proteinExistence type="predicted"/>
<gene>
    <name evidence="1" type="ORF">IFR04_016147</name>
</gene>
<evidence type="ECO:0000313" key="2">
    <source>
        <dbReference type="Proteomes" id="UP000664132"/>
    </source>
</evidence>
<feature type="non-terminal residue" evidence="1">
    <location>
        <position position="110"/>
    </location>
</feature>
<dbReference type="EMBL" id="JAFJYH010000607">
    <property type="protein sequence ID" value="KAG4410720.1"/>
    <property type="molecule type" value="Genomic_DNA"/>
</dbReference>
<accession>A0A8H7T1G8</accession>
<organism evidence="1 2">
    <name type="scientific">Cadophora malorum</name>
    <dbReference type="NCBI Taxonomy" id="108018"/>
    <lineage>
        <taxon>Eukaryota</taxon>
        <taxon>Fungi</taxon>
        <taxon>Dikarya</taxon>
        <taxon>Ascomycota</taxon>
        <taxon>Pezizomycotina</taxon>
        <taxon>Leotiomycetes</taxon>
        <taxon>Helotiales</taxon>
        <taxon>Ploettnerulaceae</taxon>
        <taxon>Cadophora</taxon>
    </lineage>
</organism>
<name>A0A8H7T1G8_9HELO</name>
<reference evidence="1" key="1">
    <citation type="submission" date="2021-02" db="EMBL/GenBank/DDBJ databases">
        <title>Genome sequence Cadophora malorum strain M34.</title>
        <authorList>
            <person name="Stefanovic E."/>
            <person name="Vu D."/>
            <person name="Scully C."/>
            <person name="Dijksterhuis J."/>
            <person name="Roader J."/>
            <person name="Houbraken J."/>
        </authorList>
    </citation>
    <scope>NUCLEOTIDE SEQUENCE</scope>
    <source>
        <strain evidence="1">M34</strain>
    </source>
</reference>
<evidence type="ECO:0000313" key="1">
    <source>
        <dbReference type="EMBL" id="KAG4410720.1"/>
    </source>
</evidence>
<dbReference type="AlphaFoldDB" id="A0A8H7T1G8"/>
<comment type="caution">
    <text evidence="1">The sequence shown here is derived from an EMBL/GenBank/DDBJ whole genome shotgun (WGS) entry which is preliminary data.</text>
</comment>
<dbReference type="OrthoDB" id="10606046at2759"/>
<protein>
    <submittedName>
        <fullName evidence="1">Uncharacterized protein</fullName>
    </submittedName>
</protein>